<gene>
    <name evidence="1" type="ORF">LTRI10_LOCUS42386</name>
</gene>
<protein>
    <submittedName>
        <fullName evidence="1">Uncharacterized protein</fullName>
    </submittedName>
</protein>
<dbReference type="AlphaFoldDB" id="A0AAV2FYC7"/>
<reference evidence="1 2" key="1">
    <citation type="submission" date="2024-04" db="EMBL/GenBank/DDBJ databases">
        <authorList>
            <person name="Fracassetti M."/>
        </authorList>
    </citation>
    <scope>NUCLEOTIDE SEQUENCE [LARGE SCALE GENOMIC DNA]</scope>
</reference>
<dbReference type="EMBL" id="OZ034820">
    <property type="protein sequence ID" value="CAL1402380.1"/>
    <property type="molecule type" value="Genomic_DNA"/>
</dbReference>
<sequence length="96" mass="10812">MWKESGNTCMSLVSSMIPEAKAFTITKGLFSGSRVGTDRVASGRHTSTMFSAKMAEAAMSFSGSRVREFSMHPFVVEDDSWSPRRFPASRTRRRRR</sequence>
<evidence type="ECO:0000313" key="1">
    <source>
        <dbReference type="EMBL" id="CAL1402380.1"/>
    </source>
</evidence>
<keyword evidence="2" id="KW-1185">Reference proteome</keyword>
<proteinExistence type="predicted"/>
<evidence type="ECO:0000313" key="2">
    <source>
        <dbReference type="Proteomes" id="UP001497516"/>
    </source>
</evidence>
<name>A0AAV2FYC7_9ROSI</name>
<dbReference type="Proteomes" id="UP001497516">
    <property type="component" value="Chromosome 7"/>
</dbReference>
<accession>A0AAV2FYC7</accession>
<organism evidence="1 2">
    <name type="scientific">Linum trigynum</name>
    <dbReference type="NCBI Taxonomy" id="586398"/>
    <lineage>
        <taxon>Eukaryota</taxon>
        <taxon>Viridiplantae</taxon>
        <taxon>Streptophyta</taxon>
        <taxon>Embryophyta</taxon>
        <taxon>Tracheophyta</taxon>
        <taxon>Spermatophyta</taxon>
        <taxon>Magnoliopsida</taxon>
        <taxon>eudicotyledons</taxon>
        <taxon>Gunneridae</taxon>
        <taxon>Pentapetalae</taxon>
        <taxon>rosids</taxon>
        <taxon>fabids</taxon>
        <taxon>Malpighiales</taxon>
        <taxon>Linaceae</taxon>
        <taxon>Linum</taxon>
    </lineage>
</organism>